<dbReference type="RefSeq" id="WP_104423482.1">
    <property type="nucleotide sequence ID" value="NZ_PTIY01000005.1"/>
</dbReference>
<evidence type="ECO:0000313" key="4">
    <source>
        <dbReference type="Proteomes" id="UP000238071"/>
    </source>
</evidence>
<dbReference type="AlphaFoldDB" id="A0A2S6H3P0"/>
<dbReference type="GO" id="GO:0016226">
    <property type="term" value="P:iron-sulfur cluster assembly"/>
    <property type="evidence" value="ECO:0007669"/>
    <property type="project" value="InterPro"/>
</dbReference>
<dbReference type="InterPro" id="IPR002871">
    <property type="entry name" value="NIF_FeS_clus_asmbl_NifU_N"/>
</dbReference>
<dbReference type="Proteomes" id="UP000238071">
    <property type="component" value="Unassembled WGS sequence"/>
</dbReference>
<dbReference type="NCBIfam" id="TIGR01994">
    <property type="entry name" value="SUF_scaf_2"/>
    <property type="match status" value="1"/>
</dbReference>
<dbReference type="PANTHER" id="PTHR10093">
    <property type="entry name" value="IRON-SULFUR CLUSTER ASSEMBLY ENZYME NIFU HOMOLOG"/>
    <property type="match status" value="1"/>
</dbReference>
<name>A0A2S6H3P0_9GAMM</name>
<evidence type="ECO:0000256" key="1">
    <source>
        <dbReference type="ARBA" id="ARBA00006420"/>
    </source>
</evidence>
<dbReference type="Gene3D" id="3.90.1010.10">
    <property type="match status" value="1"/>
</dbReference>
<organism evidence="3 4">
    <name type="scientific">Methylobacter tundripaludum</name>
    <dbReference type="NCBI Taxonomy" id="173365"/>
    <lineage>
        <taxon>Bacteria</taxon>
        <taxon>Pseudomonadati</taxon>
        <taxon>Pseudomonadota</taxon>
        <taxon>Gammaproteobacteria</taxon>
        <taxon>Methylococcales</taxon>
        <taxon>Methylococcaceae</taxon>
        <taxon>Methylobacter</taxon>
    </lineage>
</organism>
<evidence type="ECO:0000313" key="3">
    <source>
        <dbReference type="EMBL" id="PPK72112.1"/>
    </source>
</evidence>
<dbReference type="EMBL" id="PTIY01000005">
    <property type="protein sequence ID" value="PPK72112.1"/>
    <property type="molecule type" value="Genomic_DNA"/>
</dbReference>
<dbReference type="GO" id="GO:0005506">
    <property type="term" value="F:iron ion binding"/>
    <property type="evidence" value="ECO:0007669"/>
    <property type="project" value="InterPro"/>
</dbReference>
<proteinExistence type="inferred from homology"/>
<sequence length="150" mass="16904">MFEDLRDLYQEVIFDHNRNPRNFRVMENADRQVEGFNPLCGDRLTLYLKMDGDKIVDASFQGSGCAISTASVSLMTEIVKGKTEQEAEDLFKKFHEMTTGKDEQINLEAVGKLAVLAGVREYPARVKCATLAWHTLDAALKNEQKSISTE</sequence>
<protein>
    <submittedName>
        <fullName evidence="3">Fe-S cluster assembly protein SufU</fullName>
    </submittedName>
</protein>
<dbReference type="CDD" id="cd06664">
    <property type="entry name" value="IscU_like"/>
    <property type="match status" value="1"/>
</dbReference>
<comment type="similarity">
    <text evidence="1">Belongs to the NifU family.</text>
</comment>
<comment type="caution">
    <text evidence="3">The sequence shown here is derived from an EMBL/GenBank/DDBJ whole genome shotgun (WGS) entry which is preliminary data.</text>
</comment>
<dbReference type="FunFam" id="3.90.1010.10:FF:000002">
    <property type="entry name" value="Iron-sulfur cluster assembly scaffold protein NifU"/>
    <property type="match status" value="1"/>
</dbReference>
<dbReference type="OrthoDB" id="9804157at2"/>
<keyword evidence="4" id="KW-1185">Reference proteome</keyword>
<dbReference type="GO" id="GO:0051536">
    <property type="term" value="F:iron-sulfur cluster binding"/>
    <property type="evidence" value="ECO:0007669"/>
    <property type="project" value="InterPro"/>
</dbReference>
<feature type="domain" description="NIF system FeS cluster assembly NifU N-terminal" evidence="2">
    <location>
        <begin position="9"/>
        <end position="128"/>
    </location>
</feature>
<dbReference type="Pfam" id="PF01592">
    <property type="entry name" value="NifU_N"/>
    <property type="match status" value="1"/>
</dbReference>
<gene>
    <name evidence="3" type="ORF">B0F88_105224</name>
</gene>
<evidence type="ECO:0000259" key="2">
    <source>
        <dbReference type="Pfam" id="PF01592"/>
    </source>
</evidence>
<reference evidence="3 4" key="1">
    <citation type="submission" date="2018-02" db="EMBL/GenBank/DDBJ databases">
        <title>Subsurface microbial communities from deep shales in Ohio and West Virginia, USA.</title>
        <authorList>
            <person name="Wrighton K."/>
        </authorList>
    </citation>
    <scope>NUCLEOTIDE SEQUENCE [LARGE SCALE GENOMIC DNA]</scope>
    <source>
        <strain evidence="3 4">OWC-G53F</strain>
    </source>
</reference>
<dbReference type="SUPFAM" id="SSF82649">
    <property type="entry name" value="SufE/NifU"/>
    <property type="match status" value="1"/>
</dbReference>
<accession>A0A2S6H3P0</accession>